<dbReference type="PANTHER" id="PTHR30282">
    <property type="entry name" value="P-AMINOBENZOYL GLUTAMATE TRANSPORTER"/>
    <property type="match status" value="1"/>
</dbReference>
<dbReference type="GO" id="GO:0015558">
    <property type="term" value="F:secondary active p-aminobenzoyl-glutamate transmembrane transporter activity"/>
    <property type="evidence" value="ECO:0007669"/>
    <property type="project" value="InterPro"/>
</dbReference>
<feature type="transmembrane region" description="Helical" evidence="1">
    <location>
        <begin position="480"/>
        <end position="503"/>
    </location>
</feature>
<feature type="transmembrane region" description="Helical" evidence="1">
    <location>
        <begin position="95"/>
        <end position="111"/>
    </location>
</feature>
<dbReference type="Proteomes" id="UP000236729">
    <property type="component" value="Unassembled WGS sequence"/>
</dbReference>
<feature type="transmembrane region" description="Helical" evidence="1">
    <location>
        <begin position="272"/>
        <end position="293"/>
    </location>
</feature>
<dbReference type="AlphaFoldDB" id="A0A1H6CAV5"/>
<evidence type="ECO:0000313" key="5">
    <source>
        <dbReference type="Proteomes" id="UP000236729"/>
    </source>
</evidence>
<dbReference type="GO" id="GO:1902604">
    <property type="term" value="P:p-aminobenzoyl-glutamate transmembrane transport"/>
    <property type="evidence" value="ECO:0007669"/>
    <property type="project" value="InterPro"/>
</dbReference>
<keyword evidence="4" id="KW-1185">Reference proteome</keyword>
<sequence>MTDRKGSVAEAGNERLTGLFRVIGAIERVGNKLPHPFWLFWILAGILGVVSLVLSVLDVSVTLPKTGEVVAVKSLLSLEGIGFAADSALENFAEFKPLAVIVVMLLGVSVAEKSGLLEAILRLTVIRLSGRWVTFAIAFAGMVAHIMSDSAYLVMIPLGALAFRAAGRSPVLGVMVAYVSVSAGFNASPLPTPSDAIRAALTTQAAQAVDPQYVVTPVAVYFFFAASSLLLAAVITLVVELVLAKRPDLQTEESAPVGQEDEVRLTTPEKRALLRVAVIAVAFVLAVAALLLIPGSPLLGEDGSVVRSVVIENVSVFIALLFALIGFAYGKALGTVPSLSSLPKIMADGVGRVASVIVLFFAVAQFLAYFEWTGIASVLTVHGADLLNAIDAPHLVVMLAIIVSISLLNLVVTSGSAQWAILAPVVVPMMMYVQLPPEAAMASFMIGDSVTNAVTPMSPYFVLALGFVQQYRRSAGIGTLMSFTVPVSFAILVAWSGFFALWYSLGLPLGPGVQLR</sequence>
<accession>A0A1H6CAV5</accession>
<dbReference type="Pfam" id="PF03806">
    <property type="entry name" value="ABG_transport"/>
    <property type="match status" value="1"/>
</dbReference>
<dbReference type="EMBL" id="FNVB01000004">
    <property type="protein sequence ID" value="SEG70101.1"/>
    <property type="molecule type" value="Genomic_DNA"/>
</dbReference>
<feature type="transmembrane region" description="Helical" evidence="1">
    <location>
        <begin position="350"/>
        <end position="372"/>
    </location>
</feature>
<feature type="transmembrane region" description="Helical" evidence="1">
    <location>
        <begin position="132"/>
        <end position="155"/>
    </location>
</feature>
<feature type="transmembrane region" description="Helical" evidence="1">
    <location>
        <begin position="392"/>
        <end position="412"/>
    </location>
</feature>
<protein>
    <submittedName>
        <fullName evidence="2">Aminobenzoyl-glutamate transport protein</fullName>
    </submittedName>
</protein>
<feature type="transmembrane region" description="Helical" evidence="1">
    <location>
        <begin position="419"/>
        <end position="437"/>
    </location>
</feature>
<name>A0A1H6CAV5_9PSEU</name>
<evidence type="ECO:0000256" key="1">
    <source>
        <dbReference type="SAM" id="Phobius"/>
    </source>
</evidence>
<feature type="transmembrane region" description="Helical" evidence="1">
    <location>
        <begin position="449"/>
        <end position="468"/>
    </location>
</feature>
<proteinExistence type="predicted"/>
<dbReference type="InterPro" id="IPR004697">
    <property type="entry name" value="AbgT"/>
</dbReference>
<feature type="transmembrane region" description="Helical" evidence="1">
    <location>
        <begin position="218"/>
        <end position="243"/>
    </location>
</feature>
<keyword evidence="1" id="KW-0472">Membrane</keyword>
<dbReference type="RefSeq" id="WP_093345565.1">
    <property type="nucleotide sequence ID" value="NZ_FNVB01000004.1"/>
</dbReference>
<keyword evidence="1" id="KW-1133">Transmembrane helix</keyword>
<evidence type="ECO:0000313" key="3">
    <source>
        <dbReference type="EMBL" id="SFC34146.1"/>
    </source>
</evidence>
<keyword evidence="1" id="KW-0812">Transmembrane</keyword>
<evidence type="ECO:0000313" key="2">
    <source>
        <dbReference type="EMBL" id="SEG70101.1"/>
    </source>
</evidence>
<dbReference type="SMR" id="A0A1H6CAV5"/>
<dbReference type="PANTHER" id="PTHR30282:SF0">
    <property type="entry name" value="P-AMINOBENZOYL-GLUTAMATE TRANSPORT PROTEIN"/>
    <property type="match status" value="1"/>
</dbReference>
<accession>A0A1I1ID15</accession>
<gene>
    <name evidence="2" type="ORF">SAMN02982929_03279</name>
    <name evidence="3" type="ORF">SAMN05216506_101521</name>
</gene>
<feature type="transmembrane region" description="Helical" evidence="1">
    <location>
        <begin position="305"/>
        <end position="329"/>
    </location>
</feature>
<organism evidence="2 5">
    <name type="scientific">Saccharopolyspora kobensis</name>
    <dbReference type="NCBI Taxonomy" id="146035"/>
    <lineage>
        <taxon>Bacteria</taxon>
        <taxon>Bacillati</taxon>
        <taxon>Actinomycetota</taxon>
        <taxon>Actinomycetes</taxon>
        <taxon>Pseudonocardiales</taxon>
        <taxon>Pseudonocardiaceae</taxon>
        <taxon>Saccharopolyspora</taxon>
    </lineage>
</organism>
<reference evidence="2" key="2">
    <citation type="submission" date="2016-10" db="EMBL/GenBank/DDBJ databases">
        <authorList>
            <person name="de Groot N.N."/>
        </authorList>
    </citation>
    <scope>NUCLEOTIDE SEQUENCE [LARGE SCALE GENOMIC DNA]</scope>
    <source>
        <strain evidence="2">ATCC 20501</strain>
    </source>
</reference>
<reference evidence="4 5" key="1">
    <citation type="submission" date="2016-10" db="EMBL/GenBank/DDBJ databases">
        <authorList>
            <person name="Varghese N."/>
            <person name="Submissions S."/>
        </authorList>
    </citation>
    <scope>NUCLEOTIDE SEQUENCE [LARGE SCALE GENOMIC DNA]</scope>
    <source>
        <strain evidence="5">ATCC 20501</strain>
        <strain evidence="3 4">CGMCC 4.3529</strain>
    </source>
</reference>
<feature type="transmembrane region" description="Helical" evidence="1">
    <location>
        <begin position="38"/>
        <end position="57"/>
    </location>
</feature>
<dbReference type="EMBL" id="FOME01000001">
    <property type="protein sequence ID" value="SFC34146.1"/>
    <property type="molecule type" value="Genomic_DNA"/>
</dbReference>
<dbReference type="Proteomes" id="UP000199690">
    <property type="component" value="Unassembled WGS sequence"/>
</dbReference>
<evidence type="ECO:0000313" key="4">
    <source>
        <dbReference type="Proteomes" id="UP000199690"/>
    </source>
</evidence>